<feature type="compositionally biased region" description="Low complexity" evidence="1">
    <location>
        <begin position="727"/>
        <end position="738"/>
    </location>
</feature>
<comment type="caution">
    <text evidence="3">The sequence shown here is derived from an EMBL/GenBank/DDBJ whole genome shotgun (WGS) entry which is preliminary data.</text>
</comment>
<feature type="region of interest" description="Disordered" evidence="1">
    <location>
        <begin position="715"/>
        <end position="850"/>
    </location>
</feature>
<keyword evidence="2" id="KW-0812">Transmembrane</keyword>
<feature type="transmembrane region" description="Helical" evidence="2">
    <location>
        <begin position="47"/>
        <end position="69"/>
    </location>
</feature>
<evidence type="ECO:0000256" key="1">
    <source>
        <dbReference type="SAM" id="MobiDB-lite"/>
    </source>
</evidence>
<gene>
    <name evidence="3" type="ORF">D9756_009820</name>
</gene>
<evidence type="ECO:0000256" key="2">
    <source>
        <dbReference type="SAM" id="Phobius"/>
    </source>
</evidence>
<evidence type="ECO:0000313" key="3">
    <source>
        <dbReference type="EMBL" id="KAF5348889.1"/>
    </source>
</evidence>
<protein>
    <submittedName>
        <fullName evidence="3">Uncharacterized protein</fullName>
    </submittedName>
</protein>
<name>A0A8H5CVQ4_9AGAR</name>
<dbReference type="EMBL" id="JAACJO010000018">
    <property type="protein sequence ID" value="KAF5348889.1"/>
    <property type="molecule type" value="Genomic_DNA"/>
</dbReference>
<dbReference type="AlphaFoldDB" id="A0A8H5CVQ4"/>
<sequence>MSQTYKNTSIWDCLSVVVTECRIDRLFQEDPGVLAPLWFGRDPDSEWHFIANCLRVFIAIPLAPIYAFWSYLAAPWRQAVRATVPWKVEWPHVPDAIILEPPSVGHQKFGSRSFANGEYAITNNKPRWLLEVHFKGTSISFERQVPYDGGHPEEAALDLDEFTTRKAIQDSGYIAISYPMKSAIHMYSNEAKRQLDPSSDADRELSLVNRQLIAHTVLECYAEARASIPGKASRVEYIWLDEFCLSDTGLPNGTPDERKEINRQRGLEVGQLVDIFRGAKQVVVFCHEPRCDHTNPGCAWGKRLFTLGEIIHTEEVLQMTRRPGPDGKLVSSITVLPGREFRGSMQARAAKEKQWHLYNIMQHSTNSGSVNWQSAIHSLVVEAIRRDEADGFHMHHMLGKALNGLLPRRSKLEDLQGIDGWADLAWLLELNQGYYNAAALAAVCQTADPWVGEYRWWGRPIRPQEGRERLEPLSTAIPAKFRDEAQKTFQPVLSIIGPKSVEVKHMLRRDDSALFRNPDMRILKIYVICISGFLLFIGPWIGFGNSKLGWSLMYLSCAVLTTSELLVGTIYVKKDGWVVYEDHLSDPIPLLATKDFSYRNMTEWGNRQLIPRWDAPTKHLENPGEDVPRPYRITLVDLQTGVYTKAMVTGRPNNMVILAVHGGGITCMLLQREEKALEARVSVKVGMVNVPPFVLSQSDYSGTVYVGGGALCKKPQQRRVPIPATQSSPAGGAAGSSPPASPAMSRSNQSEDSKNPHSSTPLGSPVSPLPSGSITPTPDTVLPLPSIFPPETNQAPSSSLAIAAVKAHPDADRPAGDTFPIGQVLNPSEAPTSSEDFNPYEVVNRELSQV</sequence>
<reference evidence="3 4" key="1">
    <citation type="journal article" date="2020" name="ISME J.">
        <title>Uncovering the hidden diversity of litter-decomposition mechanisms in mushroom-forming fungi.</title>
        <authorList>
            <person name="Floudas D."/>
            <person name="Bentzer J."/>
            <person name="Ahren D."/>
            <person name="Johansson T."/>
            <person name="Persson P."/>
            <person name="Tunlid A."/>
        </authorList>
    </citation>
    <scope>NUCLEOTIDE SEQUENCE [LARGE SCALE GENOMIC DNA]</scope>
    <source>
        <strain evidence="3 4">CBS 146.42</strain>
    </source>
</reference>
<feature type="transmembrane region" description="Helical" evidence="2">
    <location>
        <begin position="525"/>
        <end position="543"/>
    </location>
</feature>
<evidence type="ECO:0000313" key="4">
    <source>
        <dbReference type="Proteomes" id="UP000559027"/>
    </source>
</evidence>
<feature type="compositionally biased region" description="Polar residues" evidence="1">
    <location>
        <begin position="791"/>
        <end position="800"/>
    </location>
</feature>
<proteinExistence type="predicted"/>
<dbReference type="Proteomes" id="UP000559027">
    <property type="component" value="Unassembled WGS sequence"/>
</dbReference>
<feature type="compositionally biased region" description="Low complexity" evidence="1">
    <location>
        <begin position="758"/>
        <end position="773"/>
    </location>
</feature>
<keyword evidence="4" id="KW-1185">Reference proteome</keyword>
<keyword evidence="2" id="KW-1133">Transmembrane helix</keyword>
<accession>A0A8H5CVQ4</accession>
<organism evidence="3 4">
    <name type="scientific">Leucocoprinus leucothites</name>
    <dbReference type="NCBI Taxonomy" id="201217"/>
    <lineage>
        <taxon>Eukaryota</taxon>
        <taxon>Fungi</taxon>
        <taxon>Dikarya</taxon>
        <taxon>Basidiomycota</taxon>
        <taxon>Agaricomycotina</taxon>
        <taxon>Agaricomycetes</taxon>
        <taxon>Agaricomycetidae</taxon>
        <taxon>Agaricales</taxon>
        <taxon>Agaricineae</taxon>
        <taxon>Agaricaceae</taxon>
        <taxon>Leucocoprinus</taxon>
    </lineage>
</organism>
<keyword evidence="2" id="KW-0472">Membrane</keyword>
<dbReference type="OrthoDB" id="2624308at2759"/>
<feature type="compositionally biased region" description="Polar residues" evidence="1">
    <location>
        <begin position="825"/>
        <end position="836"/>
    </location>
</feature>